<dbReference type="InterPro" id="IPR043504">
    <property type="entry name" value="Peptidase_S1_PA_chymotrypsin"/>
</dbReference>
<evidence type="ECO:0000256" key="4">
    <source>
        <dbReference type="ARBA" id="ARBA00023157"/>
    </source>
</evidence>
<dbReference type="InterPro" id="IPR001314">
    <property type="entry name" value="Peptidase_S1A"/>
</dbReference>
<dbReference type="SUPFAM" id="SSF50494">
    <property type="entry name" value="Trypsin-like serine proteases"/>
    <property type="match status" value="1"/>
</dbReference>
<dbReference type="PRINTS" id="PR00722">
    <property type="entry name" value="CHYMOTRYPSIN"/>
</dbReference>
<dbReference type="PANTHER" id="PTHR24264:SF69">
    <property type="entry name" value="TRYPSIN-3"/>
    <property type="match status" value="1"/>
</dbReference>
<dbReference type="CDD" id="cd00190">
    <property type="entry name" value="Tryp_SPc"/>
    <property type="match status" value="1"/>
</dbReference>
<gene>
    <name evidence="6" type="ORF">CTOB1V02_LOCUS12968</name>
</gene>
<dbReference type="Gene3D" id="2.40.10.10">
    <property type="entry name" value="Trypsin-like serine proteases"/>
    <property type="match status" value="1"/>
</dbReference>
<accession>A0A7R8WU97</accession>
<dbReference type="FunFam" id="2.40.10.10:FF:000002">
    <property type="entry name" value="Transmembrane protease serine"/>
    <property type="match status" value="1"/>
</dbReference>
<sequence length="182" mass="19079">HDLGNADGKEVIRKFKSVTVHPNYKAKSFTYDVAILEMEQAIPLNSNIGLVKLPTDQSANYVDECATALGWGKVAEGGDRANVLRAVHLPILSTSTCRAWFKAASLNSVASFLKPVHICAGYKNGGKDSCQGDSGGPLVINFGGEATVVGVVSSGVGCARKNAPGIYANVAAVSDWIRSVIS</sequence>
<evidence type="ECO:0000256" key="3">
    <source>
        <dbReference type="ARBA" id="ARBA00022825"/>
    </source>
</evidence>
<keyword evidence="4" id="KW-1015">Disulfide bond</keyword>
<protein>
    <submittedName>
        <fullName evidence="6">Uncharacterized protein</fullName>
    </submittedName>
</protein>
<keyword evidence="2" id="KW-0378">Hydrolase</keyword>
<dbReference type="AlphaFoldDB" id="A0A7R8WU97"/>
<organism evidence="6">
    <name type="scientific">Cyprideis torosa</name>
    <dbReference type="NCBI Taxonomy" id="163714"/>
    <lineage>
        <taxon>Eukaryota</taxon>
        <taxon>Metazoa</taxon>
        <taxon>Ecdysozoa</taxon>
        <taxon>Arthropoda</taxon>
        <taxon>Crustacea</taxon>
        <taxon>Oligostraca</taxon>
        <taxon>Ostracoda</taxon>
        <taxon>Podocopa</taxon>
        <taxon>Podocopida</taxon>
        <taxon>Cytherocopina</taxon>
        <taxon>Cytheroidea</taxon>
        <taxon>Cytherideidae</taxon>
        <taxon>Cyprideis</taxon>
    </lineage>
</organism>
<dbReference type="GO" id="GO:0004252">
    <property type="term" value="F:serine-type endopeptidase activity"/>
    <property type="evidence" value="ECO:0007669"/>
    <property type="project" value="InterPro"/>
</dbReference>
<dbReference type="GO" id="GO:0005615">
    <property type="term" value="C:extracellular space"/>
    <property type="evidence" value="ECO:0007669"/>
    <property type="project" value="TreeGrafter"/>
</dbReference>
<comment type="similarity">
    <text evidence="5">Belongs to the peptidase S1 family. CLIP subfamily.</text>
</comment>
<dbReference type="InterPro" id="IPR033116">
    <property type="entry name" value="TRYPSIN_SER"/>
</dbReference>
<dbReference type="InterPro" id="IPR050127">
    <property type="entry name" value="Serine_Proteases_S1"/>
</dbReference>
<dbReference type="PANTHER" id="PTHR24264">
    <property type="entry name" value="TRYPSIN-RELATED"/>
    <property type="match status" value="1"/>
</dbReference>
<feature type="non-terminal residue" evidence="6">
    <location>
        <position position="1"/>
    </location>
</feature>
<dbReference type="InterPro" id="IPR001254">
    <property type="entry name" value="Trypsin_dom"/>
</dbReference>
<dbReference type="GO" id="GO:0006508">
    <property type="term" value="P:proteolysis"/>
    <property type="evidence" value="ECO:0007669"/>
    <property type="project" value="UniProtKB-KW"/>
</dbReference>
<proteinExistence type="inferred from homology"/>
<dbReference type="InterPro" id="IPR009003">
    <property type="entry name" value="Peptidase_S1_PA"/>
</dbReference>
<dbReference type="SMART" id="SM00020">
    <property type="entry name" value="Tryp_SPc"/>
    <property type="match status" value="1"/>
</dbReference>
<dbReference type="PROSITE" id="PS50240">
    <property type="entry name" value="TRYPSIN_DOM"/>
    <property type="match status" value="1"/>
</dbReference>
<dbReference type="OrthoDB" id="414661at2759"/>
<name>A0A7R8WU97_9CRUS</name>
<evidence type="ECO:0000256" key="1">
    <source>
        <dbReference type="ARBA" id="ARBA00022670"/>
    </source>
</evidence>
<evidence type="ECO:0000256" key="2">
    <source>
        <dbReference type="ARBA" id="ARBA00022801"/>
    </source>
</evidence>
<keyword evidence="1" id="KW-0645">Protease</keyword>
<evidence type="ECO:0000256" key="5">
    <source>
        <dbReference type="ARBA" id="ARBA00024195"/>
    </source>
</evidence>
<dbReference type="Pfam" id="PF00089">
    <property type="entry name" value="Trypsin"/>
    <property type="match status" value="1"/>
</dbReference>
<dbReference type="EMBL" id="OB671454">
    <property type="protein sequence ID" value="CAD7235152.1"/>
    <property type="molecule type" value="Genomic_DNA"/>
</dbReference>
<evidence type="ECO:0000313" key="6">
    <source>
        <dbReference type="EMBL" id="CAD7235152.1"/>
    </source>
</evidence>
<keyword evidence="3" id="KW-0720">Serine protease</keyword>
<reference evidence="6" key="1">
    <citation type="submission" date="2020-11" db="EMBL/GenBank/DDBJ databases">
        <authorList>
            <person name="Tran Van P."/>
        </authorList>
    </citation>
    <scope>NUCLEOTIDE SEQUENCE</scope>
</reference>
<dbReference type="PROSITE" id="PS00135">
    <property type="entry name" value="TRYPSIN_SER"/>
    <property type="match status" value="1"/>
</dbReference>